<dbReference type="PIRSF" id="PIRSF039102">
    <property type="entry name" value="Ddl/VanB"/>
    <property type="match status" value="1"/>
</dbReference>
<dbReference type="InterPro" id="IPR013815">
    <property type="entry name" value="ATP_grasp_subdomain_1"/>
</dbReference>
<feature type="binding site" evidence="6">
    <location>
        <position position="275"/>
    </location>
    <ligand>
        <name>Mg(2+)</name>
        <dbReference type="ChEBI" id="CHEBI:18420"/>
        <label>1</label>
    </ligand>
</feature>
<evidence type="ECO:0000313" key="9">
    <source>
        <dbReference type="EMBL" id="ACV10182.1"/>
    </source>
</evidence>
<gene>
    <name evidence="4" type="primary">ddl</name>
    <name evidence="9" type="ordered locus">Jden_2550</name>
</gene>
<dbReference type="Proteomes" id="UP000000628">
    <property type="component" value="Chromosome"/>
</dbReference>
<protein>
    <recommendedName>
        <fullName evidence="4">D-alanine--D-alanine ligase</fullName>
        <ecNumber evidence="4">6.3.2.4</ecNumber>
    </recommendedName>
    <alternativeName>
        <fullName evidence="4">D-Ala-D-Ala ligase</fullName>
    </alternativeName>
    <alternativeName>
        <fullName evidence="4">D-alanylalanine synthetase</fullName>
    </alternativeName>
</protein>
<dbReference type="STRING" id="471856.Jden_2550"/>
<dbReference type="GO" id="GO:0005737">
    <property type="term" value="C:cytoplasm"/>
    <property type="evidence" value="ECO:0007669"/>
    <property type="project" value="UniProtKB-SubCell"/>
</dbReference>
<dbReference type="GO" id="GO:0008716">
    <property type="term" value="F:D-alanine-D-alanine ligase activity"/>
    <property type="evidence" value="ECO:0007669"/>
    <property type="project" value="UniProtKB-UniRule"/>
</dbReference>
<dbReference type="EMBL" id="CP001706">
    <property type="protein sequence ID" value="ACV10182.1"/>
    <property type="molecule type" value="Genomic_DNA"/>
</dbReference>
<dbReference type="InterPro" id="IPR005905">
    <property type="entry name" value="D_ala_D_ala"/>
</dbReference>
<dbReference type="InterPro" id="IPR011761">
    <property type="entry name" value="ATP-grasp"/>
</dbReference>
<dbReference type="HAMAP" id="MF_00047">
    <property type="entry name" value="Dala_Dala_lig"/>
    <property type="match status" value="1"/>
</dbReference>
<reference evidence="9 10" key="1">
    <citation type="journal article" date="2009" name="Stand. Genomic Sci.">
        <title>Complete genome sequence of Jonesia denitrificans type strain (Prevot 55134).</title>
        <authorList>
            <person name="Pukall R."/>
            <person name="Gehrich-Schroter G."/>
            <person name="Lapidus A."/>
            <person name="Nolan M."/>
            <person name="Glavina Del Rio T."/>
            <person name="Lucas S."/>
            <person name="Chen F."/>
            <person name="Tice H."/>
            <person name="Pitluck S."/>
            <person name="Cheng J.F."/>
            <person name="Copeland A."/>
            <person name="Saunders E."/>
            <person name="Brettin T."/>
            <person name="Detter J.C."/>
            <person name="Bruce D."/>
            <person name="Goodwin L."/>
            <person name="Pati A."/>
            <person name="Ivanova N."/>
            <person name="Mavromatis K."/>
            <person name="Ovchinnikova G."/>
            <person name="Chen A."/>
            <person name="Palaniappan K."/>
            <person name="Land M."/>
            <person name="Hauser L."/>
            <person name="Chang Y.J."/>
            <person name="Jeffries C.D."/>
            <person name="Chain P."/>
            <person name="Goker M."/>
            <person name="Bristow J."/>
            <person name="Eisen J.A."/>
            <person name="Markowitz V."/>
            <person name="Hugenholtz P."/>
            <person name="Kyrpides N.C."/>
            <person name="Klenk H.P."/>
            <person name="Han C."/>
        </authorList>
    </citation>
    <scope>NUCLEOTIDE SEQUENCE [LARGE SCALE GENOMIC DNA]</scope>
    <source>
        <strain evidence="10">ATCC 14870 / DSM 20603 / BCRC 15368 / CIP 55.134 / JCM 11481 / NBRC 15587 / NCTC 10816 / Prevot 55134</strain>
    </source>
</reference>
<dbReference type="Gene3D" id="3.30.1490.20">
    <property type="entry name" value="ATP-grasp fold, A domain"/>
    <property type="match status" value="1"/>
</dbReference>
<feature type="active site" evidence="5">
    <location>
        <position position="286"/>
    </location>
</feature>
<comment type="pathway">
    <text evidence="4">Cell wall biogenesis; peptidoglycan biosynthesis.</text>
</comment>
<evidence type="ECO:0000256" key="2">
    <source>
        <dbReference type="ARBA" id="ARBA00022598"/>
    </source>
</evidence>
<evidence type="ECO:0000256" key="7">
    <source>
        <dbReference type="PROSITE-ProRule" id="PRU00409"/>
    </source>
</evidence>
<dbReference type="RefSeq" id="WP_015772793.1">
    <property type="nucleotide sequence ID" value="NC_013174.1"/>
</dbReference>
<dbReference type="Gene3D" id="3.30.470.20">
    <property type="entry name" value="ATP-grasp fold, B domain"/>
    <property type="match status" value="1"/>
</dbReference>
<keyword evidence="6" id="KW-0464">Manganese</keyword>
<dbReference type="EC" id="6.3.2.4" evidence="4"/>
<evidence type="ECO:0000256" key="3">
    <source>
        <dbReference type="ARBA" id="ARBA00023316"/>
    </source>
</evidence>
<keyword evidence="2 4" id="KW-0436">Ligase</keyword>
<keyword evidence="6" id="KW-0460">Magnesium</keyword>
<name>C7R3N7_JONDD</name>
<dbReference type="AlphaFoldDB" id="C7R3N7"/>
<evidence type="ECO:0000256" key="6">
    <source>
        <dbReference type="PIRSR" id="PIRSR039102-3"/>
    </source>
</evidence>
<dbReference type="PANTHER" id="PTHR23132:SF23">
    <property type="entry name" value="D-ALANINE--D-ALANINE LIGASE B"/>
    <property type="match status" value="1"/>
</dbReference>
<comment type="catalytic activity">
    <reaction evidence="4">
        <text>2 D-alanine + ATP = D-alanyl-D-alanine + ADP + phosphate + H(+)</text>
        <dbReference type="Rhea" id="RHEA:11224"/>
        <dbReference type="ChEBI" id="CHEBI:15378"/>
        <dbReference type="ChEBI" id="CHEBI:30616"/>
        <dbReference type="ChEBI" id="CHEBI:43474"/>
        <dbReference type="ChEBI" id="CHEBI:57416"/>
        <dbReference type="ChEBI" id="CHEBI:57822"/>
        <dbReference type="ChEBI" id="CHEBI:456216"/>
        <dbReference type="EC" id="6.3.2.4"/>
    </reaction>
</comment>
<feature type="domain" description="ATP-grasp" evidence="8">
    <location>
        <begin position="103"/>
        <end position="308"/>
    </location>
</feature>
<keyword evidence="7" id="KW-0547">Nucleotide-binding</keyword>
<feature type="active site" evidence="5">
    <location>
        <position position="17"/>
    </location>
</feature>
<dbReference type="GO" id="GO:0071555">
    <property type="term" value="P:cell wall organization"/>
    <property type="evidence" value="ECO:0007669"/>
    <property type="project" value="UniProtKB-KW"/>
</dbReference>
<dbReference type="GO" id="GO:0009252">
    <property type="term" value="P:peptidoglycan biosynthetic process"/>
    <property type="evidence" value="ECO:0007669"/>
    <property type="project" value="UniProtKB-UniRule"/>
</dbReference>
<keyword evidence="4" id="KW-0133">Cell shape</keyword>
<feature type="binding site" evidence="6">
    <location>
        <position position="277"/>
    </location>
    <ligand>
        <name>Mg(2+)</name>
        <dbReference type="ChEBI" id="CHEBI:18420"/>
        <label>2</label>
    </ligand>
</feature>
<dbReference type="SUPFAM" id="SSF56059">
    <property type="entry name" value="Glutathione synthetase ATP-binding domain-like"/>
    <property type="match status" value="1"/>
</dbReference>
<keyword evidence="3 4" id="KW-0961">Cell wall biogenesis/degradation</keyword>
<evidence type="ECO:0000256" key="5">
    <source>
        <dbReference type="PIRSR" id="PIRSR039102-1"/>
    </source>
</evidence>
<evidence type="ECO:0000256" key="1">
    <source>
        <dbReference type="ARBA" id="ARBA00010871"/>
    </source>
</evidence>
<proteinExistence type="inferred from homology"/>
<feature type="active site" evidence="5">
    <location>
        <position position="153"/>
    </location>
</feature>
<evidence type="ECO:0000313" key="10">
    <source>
        <dbReference type="Proteomes" id="UP000000628"/>
    </source>
</evidence>
<sequence length="319" mass="33829">MSSHPFVVILAGGLSHERDVSLRSGRRVAEALRSTGMTVSVVDVDAQLLPRLQSHRPDLVWPLLHGASGEDGSIRDVLELLDLPYLGTRPRESRVAWNKPVAKAVLAAAGVLTPSYVTLPQSLFRELGARSVMEPVTAKLGLPLVVKPAQGGSALGVTLVTSAEQLPQALVDCFAYGDLALIEEAITGTEVSVSVVESPDVTALPAVEIITDGPYDYDARYNPGRTQYFTPARLDPEIADAAARVALTAHTTLGLRHVSRSDLIIDGKGQVWFLEVNVAPGMTETSLLPQAVVASGQSLPDAYSSWVRAALVVADSAAQ</sequence>
<dbReference type="SUPFAM" id="SSF52440">
    <property type="entry name" value="PreATP-grasp domain"/>
    <property type="match status" value="1"/>
</dbReference>
<dbReference type="InterPro" id="IPR011095">
    <property type="entry name" value="Dala_Dala_lig_C"/>
</dbReference>
<evidence type="ECO:0000256" key="4">
    <source>
        <dbReference type="HAMAP-Rule" id="MF_00047"/>
    </source>
</evidence>
<evidence type="ECO:0000259" key="8">
    <source>
        <dbReference type="PROSITE" id="PS50975"/>
    </source>
</evidence>
<dbReference type="GO" id="GO:0046872">
    <property type="term" value="F:metal ion binding"/>
    <property type="evidence" value="ECO:0007669"/>
    <property type="project" value="UniProtKB-KW"/>
</dbReference>
<dbReference type="InterPro" id="IPR016185">
    <property type="entry name" value="PreATP-grasp_dom_sf"/>
</dbReference>
<dbReference type="GO" id="GO:0005524">
    <property type="term" value="F:ATP binding"/>
    <property type="evidence" value="ECO:0007669"/>
    <property type="project" value="UniProtKB-UniRule"/>
</dbReference>
<comment type="similarity">
    <text evidence="1 4">Belongs to the D-alanine--D-alanine ligase family.</text>
</comment>
<dbReference type="UniPathway" id="UPA00219"/>
<comment type="subcellular location">
    <subcellularLocation>
        <location evidence="4">Cytoplasm</location>
    </subcellularLocation>
</comment>
<accession>C7R3N7</accession>
<dbReference type="PANTHER" id="PTHR23132">
    <property type="entry name" value="D-ALANINE--D-ALANINE LIGASE"/>
    <property type="match status" value="1"/>
</dbReference>
<keyword evidence="4" id="KW-0573">Peptidoglycan synthesis</keyword>
<dbReference type="KEGG" id="jde:Jden_2550"/>
<keyword evidence="7" id="KW-0067">ATP-binding</keyword>
<dbReference type="HOGENOM" id="CLU_039268_1_0_11"/>
<comment type="function">
    <text evidence="4">Cell wall formation.</text>
</comment>
<organism evidence="9 10">
    <name type="scientific">Jonesia denitrificans (strain ATCC 14870 / DSM 20603 / BCRC 15368 / CIP 55.134 / JCM 11481 / NBRC 15587 / NCTC 10816 / Prevot 55134)</name>
    <name type="common">Listeria denitrificans</name>
    <dbReference type="NCBI Taxonomy" id="471856"/>
    <lineage>
        <taxon>Bacteria</taxon>
        <taxon>Bacillati</taxon>
        <taxon>Actinomycetota</taxon>
        <taxon>Actinomycetes</taxon>
        <taxon>Micrococcales</taxon>
        <taxon>Jonesiaceae</taxon>
        <taxon>Jonesia</taxon>
    </lineage>
</organism>
<comment type="cofactor">
    <cofactor evidence="6">
        <name>Mg(2+)</name>
        <dbReference type="ChEBI" id="CHEBI:18420"/>
    </cofactor>
    <cofactor evidence="6">
        <name>Mn(2+)</name>
        <dbReference type="ChEBI" id="CHEBI:29035"/>
    </cofactor>
    <text evidence="6">Binds 2 magnesium or manganese ions per subunit.</text>
</comment>
<dbReference type="PROSITE" id="PS50975">
    <property type="entry name" value="ATP_GRASP"/>
    <property type="match status" value="1"/>
</dbReference>
<dbReference type="NCBIfam" id="NF002378">
    <property type="entry name" value="PRK01372.1"/>
    <property type="match status" value="1"/>
</dbReference>
<dbReference type="OrthoDB" id="9813261at2"/>
<dbReference type="GO" id="GO:0008360">
    <property type="term" value="P:regulation of cell shape"/>
    <property type="evidence" value="ECO:0007669"/>
    <property type="project" value="UniProtKB-KW"/>
</dbReference>
<dbReference type="Pfam" id="PF07478">
    <property type="entry name" value="Dala_Dala_lig_C"/>
    <property type="match status" value="1"/>
</dbReference>
<dbReference type="eggNOG" id="COG1181">
    <property type="taxonomic scope" value="Bacteria"/>
</dbReference>
<feature type="binding site" evidence="6">
    <location>
        <position position="262"/>
    </location>
    <ligand>
        <name>Mg(2+)</name>
        <dbReference type="ChEBI" id="CHEBI:18420"/>
        <label>1</label>
    </ligand>
</feature>
<dbReference type="Gene3D" id="3.40.50.20">
    <property type="match status" value="1"/>
</dbReference>
<keyword evidence="10" id="KW-1185">Reference proteome</keyword>
<keyword evidence="6" id="KW-0479">Metal-binding</keyword>
<keyword evidence="4" id="KW-0963">Cytoplasm</keyword>
<feature type="binding site" evidence="6">
    <location>
        <position position="275"/>
    </location>
    <ligand>
        <name>Mg(2+)</name>
        <dbReference type="ChEBI" id="CHEBI:18420"/>
        <label>2</label>
    </ligand>
</feature>